<evidence type="ECO:0008006" key="4">
    <source>
        <dbReference type="Google" id="ProtNLM"/>
    </source>
</evidence>
<reference evidence="3" key="1">
    <citation type="submission" date="2014-04" db="EMBL/GenBank/DDBJ databases">
        <title>Evolutionary Origins and Diversification of the Mycorrhizal Mutualists.</title>
        <authorList>
            <consortium name="DOE Joint Genome Institute"/>
            <consortium name="Mycorrhizal Genomics Consortium"/>
            <person name="Kohler A."/>
            <person name="Kuo A."/>
            <person name="Nagy L.G."/>
            <person name="Floudas D."/>
            <person name="Copeland A."/>
            <person name="Barry K.W."/>
            <person name="Cichocki N."/>
            <person name="Veneault-Fourrey C."/>
            <person name="LaButti K."/>
            <person name="Lindquist E.A."/>
            <person name="Lipzen A."/>
            <person name="Lundell T."/>
            <person name="Morin E."/>
            <person name="Murat C."/>
            <person name="Riley R."/>
            <person name="Ohm R."/>
            <person name="Sun H."/>
            <person name="Tunlid A."/>
            <person name="Henrissat B."/>
            <person name="Grigoriev I.V."/>
            <person name="Hibbett D.S."/>
            <person name="Martin F."/>
        </authorList>
    </citation>
    <scope>NUCLEOTIDE SEQUENCE [LARGE SCALE GENOMIC DNA]</scope>
    <source>
        <strain evidence="3">FD-334 SS-4</strain>
    </source>
</reference>
<feature type="compositionally biased region" description="Polar residues" evidence="1">
    <location>
        <begin position="19"/>
        <end position="35"/>
    </location>
</feature>
<name>A0A0D2NJN4_HYPSF</name>
<accession>A0A0D2NJN4</accession>
<proteinExistence type="predicted"/>
<keyword evidence="3" id="KW-1185">Reference proteome</keyword>
<dbReference type="EMBL" id="KN817615">
    <property type="protein sequence ID" value="KJA16761.1"/>
    <property type="molecule type" value="Genomic_DNA"/>
</dbReference>
<evidence type="ECO:0000256" key="1">
    <source>
        <dbReference type="SAM" id="MobiDB-lite"/>
    </source>
</evidence>
<protein>
    <recommendedName>
        <fullName evidence="4">Cysteine-rich transmembrane CYSTM domain-containing protein</fullName>
    </recommendedName>
</protein>
<evidence type="ECO:0000313" key="2">
    <source>
        <dbReference type="EMBL" id="KJA16761.1"/>
    </source>
</evidence>
<feature type="region of interest" description="Disordered" evidence="1">
    <location>
        <begin position="1"/>
        <end position="43"/>
    </location>
</feature>
<dbReference type="Proteomes" id="UP000054270">
    <property type="component" value="Unassembled WGS sequence"/>
</dbReference>
<evidence type="ECO:0000313" key="3">
    <source>
        <dbReference type="Proteomes" id="UP000054270"/>
    </source>
</evidence>
<sequence length="126" mass="13921">MAGPSTAFLAPALPPPQRIHSQNSEHSNQFSSSDGHSAPYLTPTGQSIEYHGIDGSCILQHNVNIYITTQPRPQQYQPQPQVIYIQTPPAKKQRSKKSLCCLRCCSCFAICCTVLCCKNLCPCCFF</sequence>
<organism evidence="2 3">
    <name type="scientific">Hypholoma sublateritium (strain FD-334 SS-4)</name>
    <dbReference type="NCBI Taxonomy" id="945553"/>
    <lineage>
        <taxon>Eukaryota</taxon>
        <taxon>Fungi</taxon>
        <taxon>Dikarya</taxon>
        <taxon>Basidiomycota</taxon>
        <taxon>Agaricomycotina</taxon>
        <taxon>Agaricomycetes</taxon>
        <taxon>Agaricomycetidae</taxon>
        <taxon>Agaricales</taxon>
        <taxon>Agaricineae</taxon>
        <taxon>Strophariaceae</taxon>
        <taxon>Hypholoma</taxon>
    </lineage>
</organism>
<gene>
    <name evidence="2" type="ORF">HYPSUDRAFT_1056909</name>
</gene>
<dbReference type="AlphaFoldDB" id="A0A0D2NJN4"/>